<dbReference type="EMBL" id="LAZR01064867">
    <property type="protein sequence ID" value="KKK56688.1"/>
    <property type="molecule type" value="Genomic_DNA"/>
</dbReference>
<name>A0A0F8WJ52_9ZZZZ</name>
<proteinExistence type="predicted"/>
<reference evidence="1" key="1">
    <citation type="journal article" date="2015" name="Nature">
        <title>Complex archaea that bridge the gap between prokaryotes and eukaryotes.</title>
        <authorList>
            <person name="Spang A."/>
            <person name="Saw J.H."/>
            <person name="Jorgensen S.L."/>
            <person name="Zaremba-Niedzwiedzka K."/>
            <person name="Martijn J."/>
            <person name="Lind A.E."/>
            <person name="van Eijk R."/>
            <person name="Schleper C."/>
            <person name="Guy L."/>
            <person name="Ettema T.J."/>
        </authorList>
    </citation>
    <scope>NUCLEOTIDE SEQUENCE</scope>
</reference>
<sequence>AKTFQVHALKPAAKFFRVVYTNGSAAQSLFRLQCIFHSSAGVVLTTRGGQHQSTVDATPTRQTTEIDLDFARKHIPGGRSFFFFGHNNALQSNVFEDVWEGGGDIQWQTAAAKIKIKSTHAADTATGPGLGLQSVEIHGLDSTGADIEEVLDLAGTTPGESVNEYLRVNLVHNEEVGTYGGSHQGTIEWRVTNATFGNGALLGQMSGLEGAADSSVQFGYGEAQNGFTSVPLGKVLYITRLEVVPKANKGINVILYERDGLTTISDPFQPRRIIWSAEELEAPIEKEFKSHIKIKALADLWFRAEGVGAVSGVDVELDYYLVDADATGA</sequence>
<comment type="caution">
    <text evidence="1">The sequence shown here is derived from an EMBL/GenBank/DDBJ whole genome shotgun (WGS) entry which is preliminary data.</text>
</comment>
<gene>
    <name evidence="1" type="ORF">LCGC14_3062020</name>
</gene>
<protein>
    <submittedName>
        <fullName evidence="1">Uncharacterized protein</fullName>
    </submittedName>
</protein>
<organism evidence="1">
    <name type="scientific">marine sediment metagenome</name>
    <dbReference type="NCBI Taxonomy" id="412755"/>
    <lineage>
        <taxon>unclassified sequences</taxon>
        <taxon>metagenomes</taxon>
        <taxon>ecological metagenomes</taxon>
    </lineage>
</organism>
<dbReference type="AlphaFoldDB" id="A0A0F8WJ52"/>
<feature type="non-terminal residue" evidence="1">
    <location>
        <position position="1"/>
    </location>
</feature>
<accession>A0A0F8WJ52</accession>
<evidence type="ECO:0000313" key="1">
    <source>
        <dbReference type="EMBL" id="KKK56688.1"/>
    </source>
</evidence>